<accession>A0A261SAV3</accession>
<comment type="similarity">
    <text evidence="1">Belongs to the LysR transcriptional regulatory family.</text>
</comment>
<dbReference type="Pfam" id="PF03466">
    <property type="entry name" value="LysR_substrate"/>
    <property type="match status" value="1"/>
</dbReference>
<dbReference type="GO" id="GO:0003700">
    <property type="term" value="F:DNA-binding transcription factor activity"/>
    <property type="evidence" value="ECO:0007669"/>
    <property type="project" value="InterPro"/>
</dbReference>
<keyword evidence="4" id="KW-0804">Transcription</keyword>
<keyword evidence="7" id="KW-1185">Reference proteome</keyword>
<dbReference type="RefSeq" id="WP_094853525.1">
    <property type="nucleotide sequence ID" value="NZ_NEVM01000002.1"/>
</dbReference>
<dbReference type="InterPro" id="IPR000847">
    <property type="entry name" value="LysR_HTH_N"/>
</dbReference>
<dbReference type="Proteomes" id="UP000216020">
    <property type="component" value="Unassembled WGS sequence"/>
</dbReference>
<evidence type="ECO:0000256" key="1">
    <source>
        <dbReference type="ARBA" id="ARBA00009437"/>
    </source>
</evidence>
<dbReference type="InterPro" id="IPR050950">
    <property type="entry name" value="HTH-type_LysR_regulators"/>
</dbReference>
<dbReference type="PROSITE" id="PS50931">
    <property type="entry name" value="HTH_LYSR"/>
    <property type="match status" value="1"/>
</dbReference>
<dbReference type="SUPFAM" id="SSF46785">
    <property type="entry name" value="Winged helix' DNA-binding domain"/>
    <property type="match status" value="1"/>
</dbReference>
<evidence type="ECO:0000259" key="5">
    <source>
        <dbReference type="PROSITE" id="PS50931"/>
    </source>
</evidence>
<keyword evidence="2" id="KW-0805">Transcription regulation</keyword>
<dbReference type="Gene3D" id="1.10.10.10">
    <property type="entry name" value="Winged helix-like DNA-binding domain superfamily/Winged helix DNA-binding domain"/>
    <property type="match status" value="1"/>
</dbReference>
<sequence length="327" mass="35980">MPASPSPTAAARLVSRLKLRHLALLIHIAERESLTRVAEEMGFSQPAATKALGEIEAIFGAPLFLRTPRGLRPTPLGERAIVRARQMLQDVDRWAAEMEAVRGGHTAHLHVGAIPYISARVLVPLVERLYERHRITISLQRATTDQLLDGLRAHALDCVIGRAAVMKGMDELRHEVLYPQRPALVANRRLAQSLARRPPDWAALAEMNWILPSPATPIGNMISELFARAGARPPAPMTETYSMDVIAGLMAHDDSLMSIVPEEIATDLSRDGNIAIVPWTFDWTLPPVSLIRRRREFTLQAEESLVRILREVCAEAAGAAAGGHDSD</sequence>
<dbReference type="PANTHER" id="PTHR30419:SF8">
    <property type="entry name" value="NITROGEN ASSIMILATION TRANSCRIPTIONAL ACTIVATOR-RELATED"/>
    <property type="match status" value="1"/>
</dbReference>
<dbReference type="SUPFAM" id="SSF53850">
    <property type="entry name" value="Periplasmic binding protein-like II"/>
    <property type="match status" value="1"/>
</dbReference>
<dbReference type="InterPro" id="IPR036390">
    <property type="entry name" value="WH_DNA-bd_sf"/>
</dbReference>
<evidence type="ECO:0000313" key="7">
    <source>
        <dbReference type="Proteomes" id="UP000216020"/>
    </source>
</evidence>
<protein>
    <submittedName>
        <fullName evidence="6">LysR family transcriptional regulator</fullName>
    </submittedName>
</protein>
<dbReference type="InterPro" id="IPR005119">
    <property type="entry name" value="LysR_subst-bd"/>
</dbReference>
<feature type="domain" description="HTH lysR-type" evidence="5">
    <location>
        <begin position="17"/>
        <end position="74"/>
    </location>
</feature>
<dbReference type="PANTHER" id="PTHR30419">
    <property type="entry name" value="HTH-TYPE TRANSCRIPTIONAL REGULATOR YBHD"/>
    <property type="match status" value="1"/>
</dbReference>
<dbReference type="EMBL" id="NEVM01000002">
    <property type="protein sequence ID" value="OZI34534.1"/>
    <property type="molecule type" value="Genomic_DNA"/>
</dbReference>
<dbReference type="Pfam" id="PF00126">
    <property type="entry name" value="HTH_1"/>
    <property type="match status" value="1"/>
</dbReference>
<dbReference type="AlphaFoldDB" id="A0A261SAV3"/>
<reference evidence="7" key="1">
    <citation type="submission" date="2017-05" db="EMBL/GenBank/DDBJ databases">
        <title>Complete and WGS of Bordetella genogroups.</title>
        <authorList>
            <person name="Spilker T."/>
            <person name="Lipuma J."/>
        </authorList>
    </citation>
    <scope>NUCLEOTIDE SEQUENCE [LARGE SCALE GENOMIC DNA]</scope>
    <source>
        <strain evidence="7">AU16122</strain>
    </source>
</reference>
<keyword evidence="3" id="KW-0238">DNA-binding</keyword>
<comment type="caution">
    <text evidence="6">The sequence shown here is derived from an EMBL/GenBank/DDBJ whole genome shotgun (WGS) entry which is preliminary data.</text>
</comment>
<evidence type="ECO:0000256" key="3">
    <source>
        <dbReference type="ARBA" id="ARBA00023125"/>
    </source>
</evidence>
<dbReference type="InterPro" id="IPR036388">
    <property type="entry name" value="WH-like_DNA-bd_sf"/>
</dbReference>
<evidence type="ECO:0000256" key="2">
    <source>
        <dbReference type="ARBA" id="ARBA00023015"/>
    </source>
</evidence>
<dbReference type="OrthoDB" id="8806341at2"/>
<dbReference type="GO" id="GO:0003677">
    <property type="term" value="F:DNA binding"/>
    <property type="evidence" value="ECO:0007669"/>
    <property type="project" value="UniProtKB-KW"/>
</dbReference>
<dbReference type="Gene3D" id="3.40.190.290">
    <property type="match status" value="1"/>
</dbReference>
<evidence type="ECO:0000256" key="4">
    <source>
        <dbReference type="ARBA" id="ARBA00023163"/>
    </source>
</evidence>
<evidence type="ECO:0000313" key="6">
    <source>
        <dbReference type="EMBL" id="OZI34534.1"/>
    </source>
</evidence>
<proteinExistence type="inferred from homology"/>
<organism evidence="6 7">
    <name type="scientific">Bordetella genomosp. 10</name>
    <dbReference type="NCBI Taxonomy" id="1416804"/>
    <lineage>
        <taxon>Bacteria</taxon>
        <taxon>Pseudomonadati</taxon>
        <taxon>Pseudomonadota</taxon>
        <taxon>Betaproteobacteria</taxon>
        <taxon>Burkholderiales</taxon>
        <taxon>Alcaligenaceae</taxon>
        <taxon>Bordetella</taxon>
    </lineage>
</organism>
<dbReference type="GO" id="GO:0005829">
    <property type="term" value="C:cytosol"/>
    <property type="evidence" value="ECO:0007669"/>
    <property type="project" value="TreeGrafter"/>
</dbReference>
<name>A0A261SAV3_9BORD</name>
<gene>
    <name evidence="6" type="ORF">CAL29_13615</name>
</gene>